<protein>
    <submittedName>
        <fullName evidence="2">Asp-tRNAAsn/Glu-tRNAGln amidotransferase A subunit</fullName>
    </submittedName>
</protein>
<feature type="domain" description="Amidase" evidence="1">
    <location>
        <begin position="65"/>
        <end position="504"/>
    </location>
</feature>
<dbReference type="SUPFAM" id="SSF75304">
    <property type="entry name" value="Amidase signature (AS) enzymes"/>
    <property type="match status" value="1"/>
</dbReference>
<dbReference type="InterPro" id="IPR036928">
    <property type="entry name" value="AS_sf"/>
</dbReference>
<dbReference type="PANTHER" id="PTHR42678:SF34">
    <property type="entry name" value="OS04G0183300 PROTEIN"/>
    <property type="match status" value="1"/>
</dbReference>
<dbReference type="Gene3D" id="3.90.1300.10">
    <property type="entry name" value="Amidase signature (AS) domain"/>
    <property type="match status" value="1"/>
</dbReference>
<organism evidence="2 3">
    <name type="scientific">Prochlorococcus marinus (strain MIT 9303)</name>
    <dbReference type="NCBI Taxonomy" id="59922"/>
    <lineage>
        <taxon>Bacteria</taxon>
        <taxon>Bacillati</taxon>
        <taxon>Cyanobacteriota</taxon>
        <taxon>Cyanophyceae</taxon>
        <taxon>Synechococcales</taxon>
        <taxon>Prochlorococcaceae</taxon>
        <taxon>Prochlorococcus</taxon>
    </lineage>
</organism>
<gene>
    <name evidence="2" type="ordered locus">P9303_06951</name>
</gene>
<sequence length="592" mass="63811">MNHSKGSKIFNQGIRLALALSMTCLMAEKSMANQFGSQKFGIKESTIESIHDAFKEREIDCEQLIQRYLYRIKKYNFSLERGAPLNAFVALNPNAVRQAKALDRHFKQSNILIGPLHCIPIAVKDNIDTVDTPSTSGSLALLGSQPISNAFLVNQLRAAGGIIIGKAAMDEFASGGEGISGRSGRIGNAYDPNQNSGGSSGGSAVAVSANFAVLGIGTDNSGSVRVPAAFNGVYAIRPSTGLISHSGILPRGNLDGVAGVMARSIPDLAIGLAAIASRSDPDDHFTKQVPRTDSYANNLKTASLNGRRIGVIRSVAGNEVFDATDKTSMALFNQVKARIERNGASLVEINLPLFDTNRDNNMAGEAEDIDQYLGSFASTRRSLQDICLSGRTRLGEKACIGYMESIAPKYSDRYDSALKTFEKNRNYVEGLMREDGIDALLMPLSSWQPPSYYDDMYRTATTESPVASNSGLPAIALIAGWTSASPAMPIGFELIGFQYGEGDLIGLAQAYSSGLPGRPLPELNAGNNDSPFEDICVQGINYFITQAGWHSYKQFLKDANGQNIEPAAYQRFFEQQTQKFAQANQQSVQACE</sequence>
<dbReference type="GO" id="GO:0016740">
    <property type="term" value="F:transferase activity"/>
    <property type="evidence" value="ECO:0007669"/>
    <property type="project" value="UniProtKB-KW"/>
</dbReference>
<dbReference type="PANTHER" id="PTHR42678">
    <property type="entry name" value="AMIDASE"/>
    <property type="match status" value="1"/>
</dbReference>
<dbReference type="AlphaFoldDB" id="A2C7I6"/>
<dbReference type="Pfam" id="PF01425">
    <property type="entry name" value="Amidase"/>
    <property type="match status" value="1"/>
</dbReference>
<proteinExistence type="predicted"/>
<dbReference type="EMBL" id="CP000554">
    <property type="protein sequence ID" value="ABM77446.1"/>
    <property type="molecule type" value="Genomic_DNA"/>
</dbReference>
<keyword evidence="2" id="KW-0808">Transferase</keyword>
<reference evidence="2 3" key="1">
    <citation type="journal article" date="2007" name="PLoS Genet.">
        <title>Patterns and implications of gene gain and loss in the evolution of Prochlorococcus.</title>
        <authorList>
            <person name="Kettler G.C."/>
            <person name="Martiny A.C."/>
            <person name="Huang K."/>
            <person name="Zucker J."/>
            <person name="Coleman M.L."/>
            <person name="Rodrigue S."/>
            <person name="Chen F."/>
            <person name="Lapidus A."/>
            <person name="Ferriera S."/>
            <person name="Johnson J."/>
            <person name="Steglich C."/>
            <person name="Church G.M."/>
            <person name="Richardson P."/>
            <person name="Chisholm S.W."/>
        </authorList>
    </citation>
    <scope>NUCLEOTIDE SEQUENCE [LARGE SCALE GENOMIC DNA]</scope>
    <source>
        <strain evidence="2 3">MIT 9303</strain>
    </source>
</reference>
<dbReference type="STRING" id="59922.P9303_06951"/>
<accession>A2C7I6</accession>
<evidence type="ECO:0000259" key="1">
    <source>
        <dbReference type="Pfam" id="PF01425"/>
    </source>
</evidence>
<dbReference type="HOGENOM" id="CLU_009600_14_2_3"/>
<name>A2C7I6_PROM3</name>
<evidence type="ECO:0000313" key="3">
    <source>
        <dbReference type="Proteomes" id="UP000002274"/>
    </source>
</evidence>
<dbReference type="InterPro" id="IPR023631">
    <property type="entry name" value="Amidase_dom"/>
</dbReference>
<dbReference type="BioCyc" id="PMAR59922:G1G80-640-MONOMER"/>
<evidence type="ECO:0000313" key="2">
    <source>
        <dbReference type="EMBL" id="ABM77446.1"/>
    </source>
</evidence>
<dbReference type="KEGG" id="pmf:P9303_06951"/>
<dbReference type="Proteomes" id="UP000002274">
    <property type="component" value="Chromosome"/>
</dbReference>